<dbReference type="Gene3D" id="3.30.160.60">
    <property type="entry name" value="Classic Zinc Finger"/>
    <property type="match status" value="2"/>
</dbReference>
<dbReference type="EMBL" id="OC933663">
    <property type="protein sequence ID" value="CAD7659955.1"/>
    <property type="molecule type" value="Genomic_DNA"/>
</dbReference>
<dbReference type="SUPFAM" id="SSF57667">
    <property type="entry name" value="beta-beta-alpha zinc fingers"/>
    <property type="match status" value="2"/>
</dbReference>
<protein>
    <recommendedName>
        <fullName evidence="6">C2H2-type domain-containing protein</fullName>
    </recommendedName>
</protein>
<evidence type="ECO:0000256" key="1">
    <source>
        <dbReference type="ARBA" id="ARBA00022723"/>
    </source>
</evidence>
<evidence type="ECO:0000313" key="7">
    <source>
        <dbReference type="EMBL" id="CAD7659955.1"/>
    </source>
</evidence>
<dbReference type="EMBL" id="CAJPVJ010018838">
    <property type="protein sequence ID" value="CAG2177093.1"/>
    <property type="molecule type" value="Genomic_DNA"/>
</dbReference>
<organism evidence="7">
    <name type="scientific">Oppiella nova</name>
    <dbReference type="NCBI Taxonomy" id="334625"/>
    <lineage>
        <taxon>Eukaryota</taxon>
        <taxon>Metazoa</taxon>
        <taxon>Ecdysozoa</taxon>
        <taxon>Arthropoda</taxon>
        <taxon>Chelicerata</taxon>
        <taxon>Arachnida</taxon>
        <taxon>Acari</taxon>
        <taxon>Acariformes</taxon>
        <taxon>Sarcoptiformes</taxon>
        <taxon>Oribatida</taxon>
        <taxon>Brachypylina</taxon>
        <taxon>Oppioidea</taxon>
        <taxon>Oppiidae</taxon>
        <taxon>Oppiella</taxon>
    </lineage>
</organism>
<dbReference type="GO" id="GO:0008270">
    <property type="term" value="F:zinc ion binding"/>
    <property type="evidence" value="ECO:0007669"/>
    <property type="project" value="UniProtKB-KW"/>
</dbReference>
<dbReference type="GO" id="GO:0000978">
    <property type="term" value="F:RNA polymerase II cis-regulatory region sequence-specific DNA binding"/>
    <property type="evidence" value="ECO:0007669"/>
    <property type="project" value="TreeGrafter"/>
</dbReference>
<dbReference type="InterPro" id="IPR013087">
    <property type="entry name" value="Znf_C2H2_type"/>
</dbReference>
<dbReference type="PROSITE" id="PS00028">
    <property type="entry name" value="ZINC_FINGER_C2H2_1"/>
    <property type="match status" value="1"/>
</dbReference>
<dbReference type="InterPro" id="IPR050329">
    <property type="entry name" value="GLI_C2H2-zinc-finger"/>
</dbReference>
<evidence type="ECO:0000256" key="3">
    <source>
        <dbReference type="ARBA" id="ARBA00022771"/>
    </source>
</evidence>
<feature type="domain" description="C2H2-type" evidence="6">
    <location>
        <begin position="17"/>
        <end position="46"/>
    </location>
</feature>
<dbReference type="PROSITE" id="PS50157">
    <property type="entry name" value="ZINC_FINGER_C2H2_2"/>
    <property type="match status" value="2"/>
</dbReference>
<dbReference type="Proteomes" id="UP000728032">
    <property type="component" value="Unassembled WGS sequence"/>
</dbReference>
<evidence type="ECO:0000313" key="8">
    <source>
        <dbReference type="Proteomes" id="UP000728032"/>
    </source>
</evidence>
<proteinExistence type="predicted"/>
<dbReference type="GO" id="GO:0045944">
    <property type="term" value="P:positive regulation of transcription by RNA polymerase II"/>
    <property type="evidence" value="ECO:0007669"/>
    <property type="project" value="UniProtKB-ARBA"/>
</dbReference>
<dbReference type="GO" id="GO:0000981">
    <property type="term" value="F:DNA-binding transcription factor activity, RNA polymerase II-specific"/>
    <property type="evidence" value="ECO:0007669"/>
    <property type="project" value="TreeGrafter"/>
</dbReference>
<keyword evidence="1" id="KW-0479">Metal-binding</keyword>
<dbReference type="SMART" id="SM00355">
    <property type="entry name" value="ZnF_C2H2"/>
    <property type="match status" value="2"/>
</dbReference>
<evidence type="ECO:0000256" key="2">
    <source>
        <dbReference type="ARBA" id="ARBA00022737"/>
    </source>
</evidence>
<dbReference type="FunFam" id="3.30.160.60:FF:000125">
    <property type="entry name" value="Putative zinc finger protein 143"/>
    <property type="match status" value="1"/>
</dbReference>
<accession>A0A7R9QVH7</accession>
<evidence type="ECO:0000259" key="6">
    <source>
        <dbReference type="PROSITE" id="PS50157"/>
    </source>
</evidence>
<evidence type="ECO:0000256" key="5">
    <source>
        <dbReference type="PROSITE-ProRule" id="PRU00042"/>
    </source>
</evidence>
<feature type="domain" description="C2H2-type" evidence="6">
    <location>
        <begin position="65"/>
        <end position="93"/>
    </location>
</feature>
<dbReference type="AlphaFoldDB" id="A0A7R9QVH7"/>
<sequence length="93" mass="11188">MLSNHNTINTLNTYHYFHCFWPKCQYKTSFKQNLTEHQLIHSNTKKFKCDFLNCNKSVHTGETPFVCDFNDCGKRFTQKSHLQRHKGRHLNIR</sequence>
<dbReference type="Pfam" id="PF00096">
    <property type="entry name" value="zf-C2H2"/>
    <property type="match status" value="1"/>
</dbReference>
<gene>
    <name evidence="7" type="ORF">ONB1V03_LOCUS16526</name>
</gene>
<dbReference type="InterPro" id="IPR036236">
    <property type="entry name" value="Znf_C2H2_sf"/>
</dbReference>
<name>A0A7R9QVH7_9ACAR</name>
<keyword evidence="8" id="KW-1185">Reference proteome</keyword>
<dbReference type="PANTHER" id="PTHR19818:SF139">
    <property type="entry name" value="PAIR-RULE PROTEIN ODD-PAIRED"/>
    <property type="match status" value="1"/>
</dbReference>
<keyword evidence="4" id="KW-0862">Zinc</keyword>
<keyword evidence="3 5" id="KW-0863">Zinc-finger</keyword>
<evidence type="ECO:0000256" key="4">
    <source>
        <dbReference type="ARBA" id="ARBA00022833"/>
    </source>
</evidence>
<reference evidence="7" key="1">
    <citation type="submission" date="2020-11" db="EMBL/GenBank/DDBJ databases">
        <authorList>
            <person name="Tran Van P."/>
        </authorList>
    </citation>
    <scope>NUCLEOTIDE SEQUENCE</scope>
</reference>
<dbReference type="PANTHER" id="PTHR19818">
    <property type="entry name" value="ZINC FINGER PROTEIN ZIC AND GLI"/>
    <property type="match status" value="1"/>
</dbReference>
<keyword evidence="2" id="KW-0677">Repeat</keyword>
<dbReference type="OrthoDB" id="654211at2759"/>
<dbReference type="GO" id="GO:0005634">
    <property type="term" value="C:nucleus"/>
    <property type="evidence" value="ECO:0007669"/>
    <property type="project" value="UniProtKB-ARBA"/>
</dbReference>